<gene>
    <name evidence="2" type="primary">LOC102002842</name>
</gene>
<organism evidence="1 2">
    <name type="scientific">Microtus ochrogaster</name>
    <name type="common">Prairie vole</name>
    <dbReference type="NCBI Taxonomy" id="79684"/>
    <lineage>
        <taxon>Eukaryota</taxon>
        <taxon>Metazoa</taxon>
        <taxon>Chordata</taxon>
        <taxon>Craniata</taxon>
        <taxon>Vertebrata</taxon>
        <taxon>Euteleostomi</taxon>
        <taxon>Mammalia</taxon>
        <taxon>Eutheria</taxon>
        <taxon>Euarchontoglires</taxon>
        <taxon>Glires</taxon>
        <taxon>Rodentia</taxon>
        <taxon>Myomorpha</taxon>
        <taxon>Muroidea</taxon>
        <taxon>Cricetidae</taxon>
        <taxon>Arvicolinae</taxon>
        <taxon>Microtus</taxon>
    </lineage>
</organism>
<reference evidence="2" key="1">
    <citation type="submission" date="2025-08" db="UniProtKB">
        <authorList>
            <consortium name="RefSeq"/>
        </authorList>
    </citation>
    <scope>IDENTIFICATION</scope>
</reference>
<protein>
    <submittedName>
        <fullName evidence="2">Coiled-coil domain-containing protein 125-like</fullName>
    </submittedName>
</protein>
<dbReference type="PANTHER" id="PTHR28616">
    <property type="entry name" value="COILED-COIL DOMAIN-CONTAINING PROTEIN 125"/>
    <property type="match status" value="1"/>
</dbReference>
<evidence type="ECO:0000313" key="2">
    <source>
        <dbReference type="RefSeq" id="XP_026634330.1"/>
    </source>
</evidence>
<accession>A0ABM1TX68</accession>
<dbReference type="InterPro" id="IPR034608">
    <property type="entry name" value="CCDC125"/>
</dbReference>
<dbReference type="GeneID" id="102002842"/>
<proteinExistence type="predicted"/>
<evidence type="ECO:0000313" key="1">
    <source>
        <dbReference type="Proteomes" id="UP000694915"/>
    </source>
</evidence>
<sequence length="162" mass="17741">MLDIKQQKVALENMAQEDSAFTEVSGLELAVLGACLCRGPGGNPCSCAKMAASTRKLVLKLRHELEILQKSKEEAHIMADAFRIAFEQQLTRRNDQALRLAHADKCRGAAAWTNRQHLKDEGNYGEGGVSCFGIWSKSAQERGITGAFHVAAIHFKLSKCQG</sequence>
<dbReference type="PANTHER" id="PTHR28616:SF1">
    <property type="entry name" value="COILED-COIL DOMAIN-CONTAINING PROTEIN 125"/>
    <property type="match status" value="1"/>
</dbReference>
<name>A0ABM1TX68_MICOH</name>
<keyword evidence="1" id="KW-1185">Reference proteome</keyword>
<dbReference type="RefSeq" id="XP_026634330.1">
    <property type="nucleotide sequence ID" value="XM_026778529.1"/>
</dbReference>
<dbReference type="Proteomes" id="UP000694915">
    <property type="component" value="Unplaced"/>
</dbReference>